<evidence type="ECO:0000313" key="2">
    <source>
        <dbReference type="Proteomes" id="UP001149954"/>
    </source>
</evidence>
<gene>
    <name evidence="1" type="ORF">N7463_000718</name>
</gene>
<organism evidence="1 2">
    <name type="scientific">Penicillium fimorum</name>
    <dbReference type="NCBI Taxonomy" id="1882269"/>
    <lineage>
        <taxon>Eukaryota</taxon>
        <taxon>Fungi</taxon>
        <taxon>Dikarya</taxon>
        <taxon>Ascomycota</taxon>
        <taxon>Pezizomycotina</taxon>
        <taxon>Eurotiomycetes</taxon>
        <taxon>Eurotiomycetidae</taxon>
        <taxon>Eurotiales</taxon>
        <taxon>Aspergillaceae</taxon>
        <taxon>Penicillium</taxon>
    </lineage>
</organism>
<protein>
    <submittedName>
        <fullName evidence="1">Uncharacterized protein</fullName>
    </submittedName>
</protein>
<sequence length="65" mass="7126">MASGHPWAVSQAIKDAKKDGSSVSNILNDNAEYTRTLFQKFPPRAQIGGTSTSRWAAYVRQELGD</sequence>
<reference evidence="1" key="1">
    <citation type="submission" date="2022-12" db="EMBL/GenBank/DDBJ databases">
        <authorList>
            <person name="Petersen C."/>
        </authorList>
    </citation>
    <scope>NUCLEOTIDE SEQUENCE</scope>
    <source>
        <strain evidence="1">IBT 29495</strain>
    </source>
</reference>
<accession>A0A9W9Y4V0</accession>
<keyword evidence="2" id="KW-1185">Reference proteome</keyword>
<dbReference type="EMBL" id="JAPWDS010000001">
    <property type="protein sequence ID" value="KAJ5520265.1"/>
    <property type="molecule type" value="Genomic_DNA"/>
</dbReference>
<evidence type="ECO:0000313" key="1">
    <source>
        <dbReference type="EMBL" id="KAJ5520265.1"/>
    </source>
</evidence>
<name>A0A9W9Y4V0_9EURO</name>
<reference evidence="1" key="2">
    <citation type="journal article" date="2023" name="IMA Fungus">
        <title>Comparative genomic study of the Penicillium genus elucidates a diverse pangenome and 15 lateral gene transfer events.</title>
        <authorList>
            <person name="Petersen C."/>
            <person name="Sorensen T."/>
            <person name="Nielsen M.R."/>
            <person name="Sondergaard T.E."/>
            <person name="Sorensen J.L."/>
            <person name="Fitzpatrick D.A."/>
            <person name="Frisvad J.C."/>
            <person name="Nielsen K.L."/>
        </authorList>
    </citation>
    <scope>NUCLEOTIDE SEQUENCE</scope>
    <source>
        <strain evidence="1">IBT 29495</strain>
    </source>
</reference>
<dbReference type="AlphaFoldDB" id="A0A9W9Y4V0"/>
<comment type="caution">
    <text evidence="1">The sequence shown here is derived from an EMBL/GenBank/DDBJ whole genome shotgun (WGS) entry which is preliminary data.</text>
</comment>
<proteinExistence type="predicted"/>
<dbReference type="Proteomes" id="UP001149954">
    <property type="component" value="Unassembled WGS sequence"/>
</dbReference>